<name>A0ABP1CX55_9APHY</name>
<feature type="region of interest" description="Disordered" evidence="1">
    <location>
        <begin position="235"/>
        <end position="280"/>
    </location>
</feature>
<evidence type="ECO:0000313" key="3">
    <source>
        <dbReference type="EMBL" id="CAL1699308.1"/>
    </source>
</evidence>
<accession>A0ABP1CX55</accession>
<dbReference type="EMBL" id="OZ037954">
    <property type="protein sequence ID" value="CAL1699308.1"/>
    <property type="molecule type" value="Genomic_DNA"/>
</dbReference>
<dbReference type="SMART" id="SM00355">
    <property type="entry name" value="ZnF_C2H2"/>
    <property type="match status" value="2"/>
</dbReference>
<dbReference type="InterPro" id="IPR013087">
    <property type="entry name" value="Znf_C2H2_type"/>
</dbReference>
<feature type="domain" description="C2H2-type" evidence="2">
    <location>
        <begin position="325"/>
        <end position="345"/>
    </location>
</feature>
<reference evidence="4" key="1">
    <citation type="submission" date="2024-04" db="EMBL/GenBank/DDBJ databases">
        <authorList>
            <person name="Shaw F."/>
            <person name="Minotto A."/>
        </authorList>
    </citation>
    <scope>NUCLEOTIDE SEQUENCE [LARGE SCALE GENOMIC DNA]</scope>
</reference>
<keyword evidence="4" id="KW-1185">Reference proteome</keyword>
<evidence type="ECO:0000256" key="1">
    <source>
        <dbReference type="SAM" id="MobiDB-lite"/>
    </source>
</evidence>
<sequence length="401" mass="43920">MLSPSDILASPASPQKDALLSHVIPGEYLVQRGSVKLPTPWNSPSFCSSLMKGLVPEDAISEGQLSTPVTPSSSPTDYKVNGSQSPTQAGSPSTANGGNDLLNALDVALEDSFRQNITASNIEEVPTSYCSSLTGALDPDHADVSAHRNYSIAGLVPLSQLLRDACQDSPDSSLAGALGPLNLSHLSDHHDSYRFVTDSYDNTDCTMSQEVADCSDLSEGDLDFAVVDGAVGAWDTSSTREQHPRQLNQDLTSDSKSPSIEVDEREDRQSGTQPTSSEVDIQQYITFHAAPQPPRPYKCLFRGCHKTSKSHKDRAQHMEIHFPNYQCPGCKEMYHGRARLRYHLVKSEPCNVGVVLDCKLAQYRISKTAGWLLPEHKHSLVKPDNEDSRLVQYIWPEVNEE</sequence>
<evidence type="ECO:0000313" key="4">
    <source>
        <dbReference type="Proteomes" id="UP001497453"/>
    </source>
</evidence>
<protein>
    <recommendedName>
        <fullName evidence="2">C2H2-type domain-containing protein</fullName>
    </recommendedName>
</protein>
<evidence type="ECO:0000259" key="2">
    <source>
        <dbReference type="SMART" id="SM00355"/>
    </source>
</evidence>
<gene>
    <name evidence="3" type="ORF">GFSPODELE1_LOCUS2604</name>
</gene>
<dbReference type="Proteomes" id="UP001497453">
    <property type="component" value="Chromosome 11"/>
</dbReference>
<proteinExistence type="predicted"/>
<feature type="compositionally biased region" description="Polar residues" evidence="1">
    <location>
        <begin position="245"/>
        <end position="258"/>
    </location>
</feature>
<feature type="compositionally biased region" description="Polar residues" evidence="1">
    <location>
        <begin position="81"/>
        <end position="97"/>
    </location>
</feature>
<feature type="region of interest" description="Disordered" evidence="1">
    <location>
        <begin position="63"/>
        <end position="98"/>
    </location>
</feature>
<feature type="compositionally biased region" description="Low complexity" evidence="1">
    <location>
        <begin position="66"/>
        <end position="76"/>
    </location>
</feature>
<feature type="compositionally biased region" description="Polar residues" evidence="1">
    <location>
        <begin position="270"/>
        <end position="280"/>
    </location>
</feature>
<organism evidence="3 4">
    <name type="scientific">Somion occarium</name>
    <dbReference type="NCBI Taxonomy" id="3059160"/>
    <lineage>
        <taxon>Eukaryota</taxon>
        <taxon>Fungi</taxon>
        <taxon>Dikarya</taxon>
        <taxon>Basidiomycota</taxon>
        <taxon>Agaricomycotina</taxon>
        <taxon>Agaricomycetes</taxon>
        <taxon>Polyporales</taxon>
        <taxon>Cerrenaceae</taxon>
        <taxon>Somion</taxon>
    </lineage>
</organism>
<feature type="domain" description="C2H2-type" evidence="2">
    <location>
        <begin position="297"/>
        <end position="321"/>
    </location>
</feature>